<name>A0A4P9ZSE8_9FUNG</name>
<evidence type="ECO:0000256" key="3">
    <source>
        <dbReference type="ARBA" id="ARBA00022692"/>
    </source>
</evidence>
<evidence type="ECO:0000256" key="2">
    <source>
        <dbReference type="ARBA" id="ARBA00009765"/>
    </source>
</evidence>
<evidence type="ECO:0000256" key="1">
    <source>
        <dbReference type="ARBA" id="ARBA00004141"/>
    </source>
</evidence>
<reference evidence="8" key="1">
    <citation type="journal article" date="2018" name="Nat. Microbiol.">
        <title>Leveraging single-cell genomics to expand the fungal tree of life.</title>
        <authorList>
            <person name="Ahrendt S.R."/>
            <person name="Quandt C.A."/>
            <person name="Ciobanu D."/>
            <person name="Clum A."/>
            <person name="Salamov A."/>
            <person name="Andreopoulos B."/>
            <person name="Cheng J.F."/>
            <person name="Woyke T."/>
            <person name="Pelin A."/>
            <person name="Henrissat B."/>
            <person name="Reynolds N.K."/>
            <person name="Benny G.L."/>
            <person name="Smith M.E."/>
            <person name="James T.Y."/>
            <person name="Grigoriev I.V."/>
        </authorList>
    </citation>
    <scope>NUCLEOTIDE SEQUENCE [LARGE SCALE GENOMIC DNA]</scope>
    <source>
        <strain evidence="8">RSA 468</strain>
    </source>
</reference>
<dbReference type="AlphaFoldDB" id="A0A4P9ZSE8"/>
<dbReference type="GO" id="GO:0016020">
    <property type="term" value="C:membrane"/>
    <property type="evidence" value="ECO:0007669"/>
    <property type="project" value="UniProtKB-SubCell"/>
</dbReference>
<keyword evidence="4 6" id="KW-1133">Transmembrane helix</keyword>
<proteinExistence type="inferred from homology"/>
<dbReference type="Pfam" id="PF01544">
    <property type="entry name" value="CorA"/>
    <property type="match status" value="1"/>
</dbReference>
<keyword evidence="5 6" id="KW-0472">Membrane</keyword>
<keyword evidence="3 6" id="KW-0812">Transmembrane</keyword>
<dbReference type="SUPFAM" id="SSF143865">
    <property type="entry name" value="CorA soluble domain-like"/>
    <property type="match status" value="1"/>
</dbReference>
<evidence type="ECO:0000313" key="7">
    <source>
        <dbReference type="EMBL" id="RKP36357.1"/>
    </source>
</evidence>
<organism evidence="7 8">
    <name type="scientific">Dimargaris cristalligena</name>
    <dbReference type="NCBI Taxonomy" id="215637"/>
    <lineage>
        <taxon>Eukaryota</taxon>
        <taxon>Fungi</taxon>
        <taxon>Fungi incertae sedis</taxon>
        <taxon>Zoopagomycota</taxon>
        <taxon>Kickxellomycotina</taxon>
        <taxon>Dimargaritomycetes</taxon>
        <taxon>Dimargaritales</taxon>
        <taxon>Dimargaritaceae</taxon>
        <taxon>Dimargaris</taxon>
    </lineage>
</organism>
<evidence type="ECO:0000313" key="8">
    <source>
        <dbReference type="Proteomes" id="UP000268162"/>
    </source>
</evidence>
<comment type="subcellular location">
    <subcellularLocation>
        <location evidence="1">Membrane</location>
        <topology evidence="1">Multi-pass membrane protein</topology>
    </subcellularLocation>
</comment>
<dbReference type="Proteomes" id="UP000268162">
    <property type="component" value="Unassembled WGS sequence"/>
</dbReference>
<dbReference type="InterPro" id="IPR002523">
    <property type="entry name" value="MgTranspt_CorA/ZnTranspt_ZntB"/>
</dbReference>
<dbReference type="EMBL" id="ML002668">
    <property type="protein sequence ID" value="RKP36357.1"/>
    <property type="molecule type" value="Genomic_DNA"/>
</dbReference>
<protein>
    <recommendedName>
        <fullName evidence="9">Cora-like Mg2+ transporter protein-domain-containing protein</fullName>
    </recommendedName>
</protein>
<dbReference type="PANTHER" id="PTHR21535:SF51">
    <property type="entry name" value="MANGANESE RESISTANCE PROTEIN MNR2"/>
    <property type="match status" value="1"/>
</dbReference>
<evidence type="ECO:0000256" key="5">
    <source>
        <dbReference type="ARBA" id="ARBA00023136"/>
    </source>
</evidence>
<sequence length="327" mass="36970">MQQGGPFWIDVTAPRPSDMMLFTKVFDIHPLTEEDILTEECREKCELFSHYYFTCFHTYNSDLDSPDFMDPVSLFTIVMQSGILSFHSQPTHHQARVLDRIGTLGHGPPGAPVISPDWINYALIDDITDSLFPLVELVSREVESIDELVLILKANEQADMLQRIGAARKKVMAVQRLVALKGYVIKAQIKRCDERRWGTATPSFAGIHHATNPGIKFYYADVLDHIITMLQETNRFDSIIDRAHSNFLAQISLEITIASNRANDMIAKVTALGSVLLPMNVITGLFGMNVYVPGQDTSTYYWFFGIVGSLGLIFVVCTFMLYRFKIF</sequence>
<dbReference type="InterPro" id="IPR045863">
    <property type="entry name" value="CorA_TM1_TM2"/>
</dbReference>
<dbReference type="STRING" id="215637.A0A4P9ZSE8"/>
<evidence type="ECO:0000256" key="6">
    <source>
        <dbReference type="SAM" id="Phobius"/>
    </source>
</evidence>
<accession>A0A4P9ZSE8</accession>
<dbReference type="PANTHER" id="PTHR21535">
    <property type="entry name" value="MAGNESIUM AND COBALT TRANSPORT PROTEIN/MITOCHONDRIAL IMPORT INNER MEMBRANE TRANSLOCASE SUBUNIT TIM8"/>
    <property type="match status" value="1"/>
</dbReference>
<dbReference type="CDD" id="cd12829">
    <property type="entry name" value="Alr1p-like"/>
    <property type="match status" value="1"/>
</dbReference>
<dbReference type="InterPro" id="IPR044089">
    <property type="entry name" value="Alr1-like"/>
</dbReference>
<dbReference type="GO" id="GO:0010961">
    <property type="term" value="P:intracellular magnesium ion homeostasis"/>
    <property type="evidence" value="ECO:0007669"/>
    <property type="project" value="TreeGrafter"/>
</dbReference>
<evidence type="ECO:0008006" key="9">
    <source>
        <dbReference type="Google" id="ProtNLM"/>
    </source>
</evidence>
<evidence type="ECO:0000256" key="4">
    <source>
        <dbReference type="ARBA" id="ARBA00022989"/>
    </source>
</evidence>
<feature type="transmembrane region" description="Helical" evidence="6">
    <location>
        <begin position="269"/>
        <end position="288"/>
    </location>
</feature>
<dbReference type="Gene3D" id="1.20.58.340">
    <property type="entry name" value="Magnesium transport protein CorA, transmembrane region"/>
    <property type="match status" value="2"/>
</dbReference>
<feature type="transmembrane region" description="Helical" evidence="6">
    <location>
        <begin position="300"/>
        <end position="322"/>
    </location>
</feature>
<dbReference type="GO" id="GO:0015095">
    <property type="term" value="F:magnesium ion transmembrane transporter activity"/>
    <property type="evidence" value="ECO:0007669"/>
    <property type="project" value="InterPro"/>
</dbReference>
<gene>
    <name evidence="7" type="ORF">BJ085DRAFT_21048</name>
</gene>
<keyword evidence="8" id="KW-1185">Reference proteome</keyword>
<dbReference type="SUPFAM" id="SSF144083">
    <property type="entry name" value="Magnesium transport protein CorA, transmembrane region"/>
    <property type="match status" value="1"/>
</dbReference>
<dbReference type="Gene3D" id="3.30.460.20">
    <property type="entry name" value="CorA soluble domain-like"/>
    <property type="match status" value="1"/>
</dbReference>
<dbReference type="InterPro" id="IPR045861">
    <property type="entry name" value="CorA_cytoplasmic_dom"/>
</dbReference>
<comment type="similarity">
    <text evidence="2">Belongs to the CorA metal ion transporter (MIT) (TC 1.A.35) family.</text>
</comment>